<dbReference type="Pfam" id="PF03009">
    <property type="entry name" value="GDPD"/>
    <property type="match status" value="1"/>
</dbReference>
<dbReference type="InterPro" id="IPR030395">
    <property type="entry name" value="GP_PDE_dom"/>
</dbReference>
<dbReference type="SUPFAM" id="SSF51695">
    <property type="entry name" value="PLC-like phosphodiesterases"/>
    <property type="match status" value="1"/>
</dbReference>
<dbReference type="InterPro" id="IPR017946">
    <property type="entry name" value="PLC-like_Pdiesterase_TIM-brl"/>
</dbReference>
<feature type="domain" description="GP-PDE" evidence="1">
    <location>
        <begin position="4"/>
        <end position="250"/>
    </location>
</feature>
<reference evidence="2 3" key="1">
    <citation type="submission" date="2020-09" db="EMBL/GenBank/DDBJ databases">
        <title>Development of specific Francisella tularensis PCR assay based on in-depth characterization of family Francisellaceae.</title>
        <authorList>
            <person name="Ohrman C."/>
            <person name="Sahl J."/>
            <person name="Sjodin A."/>
            <person name="Uneklint I."/>
            <person name="Ballard R."/>
            <person name="Karlsson L."/>
            <person name="Mcdonough R."/>
            <person name="Sundell D."/>
            <person name="Soria K."/>
            <person name="Brindeflk B."/>
            <person name="Vallesi A."/>
            <person name="Ramirez-Paredes J.G."/>
            <person name="Colquhoun D."/>
            <person name="Myrtennas K."/>
            <person name="Birdsell D."/>
            <person name="Johansson A."/>
            <person name="Wagner D."/>
            <person name="Forsman M."/>
        </authorList>
    </citation>
    <scope>NUCLEOTIDE SEQUENCE [LARGE SCALE GENOMIC DNA]</scope>
    <source>
        <strain evidence="2 3">FSC1140</strain>
    </source>
</reference>
<sequence length="250" mass="29332">MRVDKYISHRGANSDAVENTIEAFQIAKSAGFRWFETDVQMSSDGELFLFHDDTPQRFSSTSENVTNMSWSELEAIELIHPVVKSKAKVLALKEYLDWAEHNNVFLNLEIKVSNENINYQKILVNKVIGLLGAYPNIKSKILLSSFSKVVMRELRRHKDFTQGKLFYTTNWVRDFEYIDGKLYRDFIKNRYIAVIINYSCLTHSRVKYLKRKFGKVFVYSVYTDDEIKQLLEWQVDAIFIDKKEQLNLGI</sequence>
<evidence type="ECO:0000259" key="1">
    <source>
        <dbReference type="PROSITE" id="PS51704"/>
    </source>
</evidence>
<proteinExistence type="predicted"/>
<accession>A0A9Q2KQF9</accession>
<dbReference type="AlphaFoldDB" id="A0A9Q2KQF9"/>
<dbReference type="GeneID" id="93256035"/>
<name>A0A9Q2KQF9_9GAMM</name>
<gene>
    <name evidence="2" type="ORF">IB647_03285</name>
</gene>
<evidence type="ECO:0000313" key="2">
    <source>
        <dbReference type="EMBL" id="MBK2064787.1"/>
    </source>
</evidence>
<organism evidence="2 3">
    <name type="scientific">Francisella noatunensis</name>
    <dbReference type="NCBI Taxonomy" id="657445"/>
    <lineage>
        <taxon>Bacteria</taxon>
        <taxon>Pseudomonadati</taxon>
        <taxon>Pseudomonadota</taxon>
        <taxon>Gammaproteobacteria</taxon>
        <taxon>Thiotrichales</taxon>
        <taxon>Francisellaceae</taxon>
        <taxon>Francisella</taxon>
    </lineage>
</organism>
<keyword evidence="3" id="KW-1185">Reference proteome</keyword>
<dbReference type="EMBL" id="JACVKN010000077">
    <property type="protein sequence ID" value="MBK2064787.1"/>
    <property type="molecule type" value="Genomic_DNA"/>
</dbReference>
<evidence type="ECO:0000313" key="3">
    <source>
        <dbReference type="Proteomes" id="UP000701999"/>
    </source>
</evidence>
<dbReference type="Proteomes" id="UP000701999">
    <property type="component" value="Unassembled WGS sequence"/>
</dbReference>
<dbReference type="Gene3D" id="3.20.20.190">
    <property type="entry name" value="Phosphatidylinositol (PI) phosphodiesterase"/>
    <property type="match status" value="1"/>
</dbReference>
<protein>
    <submittedName>
        <fullName evidence="2">Glycerophosphoryl diester phosphodiesterase</fullName>
    </submittedName>
</protein>
<dbReference type="GO" id="GO:0006629">
    <property type="term" value="P:lipid metabolic process"/>
    <property type="evidence" value="ECO:0007669"/>
    <property type="project" value="InterPro"/>
</dbReference>
<dbReference type="PANTHER" id="PTHR46211:SF1">
    <property type="entry name" value="GLYCEROPHOSPHODIESTER PHOSPHODIESTERASE, CYTOPLASMIC"/>
    <property type="match status" value="1"/>
</dbReference>
<dbReference type="RefSeq" id="WP_159185027.1">
    <property type="nucleotide sequence ID" value="NZ_JACVJL010000046.1"/>
</dbReference>
<dbReference type="GO" id="GO:0008081">
    <property type="term" value="F:phosphoric diester hydrolase activity"/>
    <property type="evidence" value="ECO:0007669"/>
    <property type="project" value="InterPro"/>
</dbReference>
<comment type="caution">
    <text evidence="2">The sequence shown here is derived from an EMBL/GenBank/DDBJ whole genome shotgun (WGS) entry which is preliminary data.</text>
</comment>
<dbReference type="PANTHER" id="PTHR46211">
    <property type="entry name" value="GLYCEROPHOSPHORYL DIESTER PHOSPHODIESTERASE"/>
    <property type="match status" value="1"/>
</dbReference>
<dbReference type="PROSITE" id="PS51704">
    <property type="entry name" value="GP_PDE"/>
    <property type="match status" value="1"/>
</dbReference>